<keyword evidence="1" id="KW-0328">Glycosyltransferase</keyword>
<dbReference type="GO" id="GO:0005975">
    <property type="term" value="P:carbohydrate metabolic process"/>
    <property type="evidence" value="ECO:0007669"/>
    <property type="project" value="InterPro"/>
</dbReference>
<dbReference type="EMBL" id="AP018049">
    <property type="protein sequence ID" value="BBA29461.1"/>
    <property type="molecule type" value="Genomic_DNA"/>
</dbReference>
<dbReference type="OrthoDB" id="639736at2"/>
<evidence type="ECO:0000256" key="1">
    <source>
        <dbReference type="ARBA" id="ARBA00022676"/>
    </source>
</evidence>
<dbReference type="PANTHER" id="PTHR11927:SF9">
    <property type="entry name" value="L-FUCOSYLTRANSFERASE"/>
    <property type="match status" value="1"/>
</dbReference>
<dbReference type="GO" id="GO:0016020">
    <property type="term" value="C:membrane"/>
    <property type="evidence" value="ECO:0007669"/>
    <property type="project" value="InterPro"/>
</dbReference>
<proteinExistence type="predicted"/>
<keyword evidence="2" id="KW-0808">Transferase</keyword>
<dbReference type="PANTHER" id="PTHR11927">
    <property type="entry name" value="GALACTOSIDE 2-L-FUCOSYLTRANSFERASE"/>
    <property type="match status" value="1"/>
</dbReference>
<dbReference type="Proteomes" id="UP000267517">
    <property type="component" value="Chromosome I"/>
</dbReference>
<dbReference type="InterPro" id="IPR002516">
    <property type="entry name" value="Glyco_trans_11"/>
</dbReference>
<dbReference type="GO" id="GO:0008107">
    <property type="term" value="F:galactoside 2-alpha-L-fucosyltransferase activity"/>
    <property type="evidence" value="ECO:0007669"/>
    <property type="project" value="InterPro"/>
</dbReference>
<organism evidence="3 4">
    <name type="scientific">Prevotella melaninogenica</name>
    <dbReference type="NCBI Taxonomy" id="28132"/>
    <lineage>
        <taxon>Bacteria</taxon>
        <taxon>Pseudomonadati</taxon>
        <taxon>Bacteroidota</taxon>
        <taxon>Bacteroidia</taxon>
        <taxon>Bacteroidales</taxon>
        <taxon>Prevotellaceae</taxon>
        <taxon>Prevotella</taxon>
    </lineage>
</organism>
<accession>A0A250KII0</accession>
<evidence type="ECO:0008006" key="5">
    <source>
        <dbReference type="Google" id="ProtNLM"/>
    </source>
</evidence>
<gene>
    <name evidence="3" type="ORF">PMEL1_01399</name>
</gene>
<dbReference type="Gene3D" id="3.40.50.11350">
    <property type="match status" value="1"/>
</dbReference>
<reference evidence="3 4" key="1">
    <citation type="submission" date="2017-05" db="EMBL/GenBank/DDBJ databases">
        <title>whole genome sequence of Prevotella melaninogenica GAI 07411.</title>
        <authorList>
            <person name="Kondo Y."/>
            <person name="Hoshino T."/>
        </authorList>
    </citation>
    <scope>NUCLEOTIDE SEQUENCE [LARGE SCALE GENOMIC DNA]</scope>
    <source>
        <strain evidence="3 4">GAI 07411</strain>
    </source>
</reference>
<evidence type="ECO:0000256" key="2">
    <source>
        <dbReference type="ARBA" id="ARBA00022679"/>
    </source>
</evidence>
<dbReference type="AlphaFoldDB" id="A0A250KII0"/>
<protein>
    <recommendedName>
        <fullName evidence="5">Glycosyl transferase family 11</fullName>
    </recommendedName>
</protein>
<sequence>MIFVRDKGRMCNNILQYGHLYAWARANNRKTVSMRFAYKYQYFHICRTRWHNFFVYLFAKYAAKLKLIPTVTFDTPDEDLTEKENAMRHGCLVAEGWYARWYDLFLQYKPEILSLFTFDSHIENKVTSLLETSSKEGIIRLGVHIRRGDYATWNDGRFLYDDKQMVNIIRQFILLHPNKRVVIYICGNDPKLNKQAYSDAFGQENVVFPQGNPGEDLCLLSHCDYLIGPPSTFTLVASMYRNTPLYWIKDINKPLQEDCFDYFDNLFRNII</sequence>
<name>A0A250KII0_9BACT</name>
<evidence type="ECO:0000313" key="3">
    <source>
        <dbReference type="EMBL" id="BBA29461.1"/>
    </source>
</evidence>
<evidence type="ECO:0000313" key="4">
    <source>
        <dbReference type="Proteomes" id="UP000267517"/>
    </source>
</evidence>
<dbReference type="RefSeq" id="WP_120174557.1">
    <property type="nucleotide sequence ID" value="NZ_AP018049.1"/>
</dbReference>